<dbReference type="RefSeq" id="WP_172238994.1">
    <property type="nucleotide sequence ID" value="NZ_BMDD01000001.1"/>
</dbReference>
<dbReference type="InterPro" id="IPR011009">
    <property type="entry name" value="Kinase-like_dom_sf"/>
</dbReference>
<dbReference type="EMBL" id="BMDD01000001">
    <property type="protein sequence ID" value="GGH70403.1"/>
    <property type="molecule type" value="Genomic_DNA"/>
</dbReference>
<dbReference type="InterPro" id="IPR002575">
    <property type="entry name" value="Aminoglycoside_PTrfase"/>
</dbReference>
<proteinExistence type="predicted"/>
<gene>
    <name evidence="2" type="ORF">GCM10007362_06490</name>
</gene>
<evidence type="ECO:0000313" key="2">
    <source>
        <dbReference type="EMBL" id="GGH70403.1"/>
    </source>
</evidence>
<dbReference type="PANTHER" id="PTHR21310:SF15">
    <property type="entry name" value="AMINOGLYCOSIDE PHOSPHOTRANSFERASE DOMAIN-CONTAINING PROTEIN"/>
    <property type="match status" value="1"/>
</dbReference>
<dbReference type="Pfam" id="PF01636">
    <property type="entry name" value="APH"/>
    <property type="match status" value="1"/>
</dbReference>
<dbReference type="Gene3D" id="3.30.200.20">
    <property type="entry name" value="Phosphorylase Kinase, domain 1"/>
    <property type="match status" value="1"/>
</dbReference>
<keyword evidence="3" id="KW-1185">Reference proteome</keyword>
<dbReference type="SUPFAM" id="SSF56112">
    <property type="entry name" value="Protein kinase-like (PK-like)"/>
    <property type="match status" value="1"/>
</dbReference>
<dbReference type="Gene3D" id="3.90.1200.10">
    <property type="match status" value="1"/>
</dbReference>
<organism evidence="2 3">
    <name type="scientific">Saccharibacillus endophyticus</name>
    <dbReference type="NCBI Taxonomy" id="2060666"/>
    <lineage>
        <taxon>Bacteria</taxon>
        <taxon>Bacillati</taxon>
        <taxon>Bacillota</taxon>
        <taxon>Bacilli</taxon>
        <taxon>Bacillales</taxon>
        <taxon>Paenibacillaceae</taxon>
        <taxon>Saccharibacillus</taxon>
    </lineage>
</organism>
<name>A0ABQ1ZL95_9BACL</name>
<dbReference type="Proteomes" id="UP000605427">
    <property type="component" value="Unassembled WGS sequence"/>
</dbReference>
<reference evidence="3" key="1">
    <citation type="journal article" date="2019" name="Int. J. Syst. Evol. Microbiol.">
        <title>The Global Catalogue of Microorganisms (GCM) 10K type strain sequencing project: providing services to taxonomists for standard genome sequencing and annotation.</title>
        <authorList>
            <consortium name="The Broad Institute Genomics Platform"/>
            <consortium name="The Broad Institute Genome Sequencing Center for Infectious Disease"/>
            <person name="Wu L."/>
            <person name="Ma J."/>
        </authorList>
    </citation>
    <scope>NUCLEOTIDE SEQUENCE [LARGE SCALE GENOMIC DNA]</scope>
    <source>
        <strain evidence="3">CCM 8702</strain>
    </source>
</reference>
<evidence type="ECO:0000313" key="3">
    <source>
        <dbReference type="Proteomes" id="UP000605427"/>
    </source>
</evidence>
<accession>A0ABQ1ZL95</accession>
<dbReference type="InterPro" id="IPR051678">
    <property type="entry name" value="AGP_Transferase"/>
</dbReference>
<evidence type="ECO:0000259" key="1">
    <source>
        <dbReference type="Pfam" id="PF01636"/>
    </source>
</evidence>
<dbReference type="PANTHER" id="PTHR21310">
    <property type="entry name" value="AMINOGLYCOSIDE PHOSPHOTRANSFERASE-RELATED-RELATED"/>
    <property type="match status" value="1"/>
</dbReference>
<feature type="domain" description="Aminoglycoside phosphotransferase" evidence="1">
    <location>
        <begin position="38"/>
        <end position="256"/>
    </location>
</feature>
<comment type="caution">
    <text evidence="2">The sequence shown here is derived from an EMBL/GenBank/DDBJ whole genome shotgun (WGS) entry which is preliminary data.</text>
</comment>
<sequence length="295" mass="33031">MSNPFAQRLQQVYPEMAIEDIQTERAAQHYAVFGINYRFVFRFARNEWGAKHLAYEAQTLLPTISRAANLPVPVPVCESLERLEPVLAFIGYERIDGEPLWPESLKGLTGTEEEERAAATIGEFLKRLHAVQWEAKPPEPDDSEEIEHLSGEQLRDVMRRRLFPVMGKELQARAEVDLKAWIAAEKESKKVLIHGAFGPAHLLWDAADERVTGVIGFGSARMGDPAADFAGILSGYGPLFFEKCLAAYGGDANLAERVRLYAKILLLREALYGAEEGHEESLVYGLEAYAQEVKE</sequence>
<protein>
    <submittedName>
        <fullName evidence="2">6'-aminoglycoside N-acetyltransferase</fullName>
    </submittedName>
</protein>